<accession>A0A7C3GU60</accession>
<dbReference type="PANTHER" id="PTHR30624">
    <property type="entry name" value="UNCHARACTERIZED PROTEIN TLDD AND PMBA"/>
    <property type="match status" value="1"/>
</dbReference>
<dbReference type="GO" id="GO:0005829">
    <property type="term" value="C:cytosol"/>
    <property type="evidence" value="ECO:0007669"/>
    <property type="project" value="TreeGrafter"/>
</dbReference>
<dbReference type="Proteomes" id="UP000886043">
    <property type="component" value="Unassembled WGS sequence"/>
</dbReference>
<evidence type="ECO:0000256" key="1">
    <source>
        <dbReference type="ARBA" id="ARBA00005836"/>
    </source>
</evidence>
<dbReference type="GO" id="GO:0006508">
    <property type="term" value="P:proteolysis"/>
    <property type="evidence" value="ECO:0007669"/>
    <property type="project" value="InterPro"/>
</dbReference>
<dbReference type="InterPro" id="IPR045569">
    <property type="entry name" value="Metalloprtase-TldD/E_C"/>
</dbReference>
<dbReference type="InterPro" id="IPR035068">
    <property type="entry name" value="TldD/PmbA_N"/>
</dbReference>
<comment type="caution">
    <text evidence="4">The sequence shown here is derived from an EMBL/GenBank/DDBJ whole genome shotgun (WGS) entry which is preliminary data.</text>
</comment>
<evidence type="ECO:0000259" key="2">
    <source>
        <dbReference type="Pfam" id="PF19289"/>
    </source>
</evidence>
<feature type="domain" description="Metalloprotease TldD/E C-terminal" evidence="2">
    <location>
        <begin position="225"/>
        <end position="456"/>
    </location>
</feature>
<dbReference type="Gene3D" id="3.30.2290.10">
    <property type="entry name" value="PmbA/TldD superfamily"/>
    <property type="match status" value="1"/>
</dbReference>
<dbReference type="GO" id="GO:0008237">
    <property type="term" value="F:metallopeptidase activity"/>
    <property type="evidence" value="ECO:0007669"/>
    <property type="project" value="InterPro"/>
</dbReference>
<gene>
    <name evidence="4" type="ORF">ENJ40_02950</name>
</gene>
<dbReference type="InterPro" id="IPR025502">
    <property type="entry name" value="TldD"/>
</dbReference>
<organism evidence="4">
    <name type="scientific">Thermosulfurimonas dismutans</name>
    <dbReference type="NCBI Taxonomy" id="999894"/>
    <lineage>
        <taxon>Bacteria</taxon>
        <taxon>Pseudomonadati</taxon>
        <taxon>Thermodesulfobacteriota</taxon>
        <taxon>Thermodesulfobacteria</taxon>
        <taxon>Thermodesulfobacteriales</taxon>
        <taxon>Thermodesulfobacteriaceae</taxon>
        <taxon>Thermosulfurimonas</taxon>
    </lineage>
</organism>
<protein>
    <submittedName>
        <fullName evidence="4">TldD/PmbA family protein</fullName>
    </submittedName>
</protein>
<dbReference type="AlphaFoldDB" id="A0A7C3GU60"/>
<dbReference type="Pfam" id="PF19289">
    <property type="entry name" value="PmbA_TldD_3rd"/>
    <property type="match status" value="1"/>
</dbReference>
<dbReference type="InterPro" id="IPR051463">
    <property type="entry name" value="Peptidase_U62_metallo"/>
</dbReference>
<dbReference type="Pfam" id="PF19290">
    <property type="entry name" value="PmbA_TldD_2nd"/>
    <property type="match status" value="1"/>
</dbReference>
<comment type="similarity">
    <text evidence="1">Belongs to the peptidase U62 family.</text>
</comment>
<name>A0A7C3GU60_9BACT</name>
<proteinExistence type="inferred from homology"/>
<evidence type="ECO:0000313" key="4">
    <source>
        <dbReference type="EMBL" id="HFC97404.1"/>
    </source>
</evidence>
<dbReference type="EMBL" id="DRMH01000030">
    <property type="protein sequence ID" value="HFC97404.1"/>
    <property type="molecule type" value="Genomic_DNA"/>
</dbReference>
<dbReference type="PANTHER" id="PTHR30624:SF4">
    <property type="entry name" value="METALLOPROTEASE TLDD"/>
    <property type="match status" value="1"/>
</dbReference>
<evidence type="ECO:0000259" key="3">
    <source>
        <dbReference type="Pfam" id="PF19290"/>
    </source>
</evidence>
<dbReference type="SUPFAM" id="SSF111283">
    <property type="entry name" value="Putative modulator of DNA gyrase, PmbA/TldD"/>
    <property type="match status" value="1"/>
</dbReference>
<dbReference type="InterPro" id="IPR045570">
    <property type="entry name" value="Metalloprtase-TldD/E_cen_dom"/>
</dbReference>
<reference evidence="4" key="1">
    <citation type="journal article" date="2020" name="mSystems">
        <title>Genome- and Community-Level Interaction Insights into Carbon Utilization and Element Cycling Functions of Hydrothermarchaeota in Hydrothermal Sediment.</title>
        <authorList>
            <person name="Zhou Z."/>
            <person name="Liu Y."/>
            <person name="Xu W."/>
            <person name="Pan J."/>
            <person name="Luo Z.H."/>
            <person name="Li M."/>
        </authorList>
    </citation>
    <scope>NUCLEOTIDE SEQUENCE [LARGE SCALE GENOMIC DNA]</scope>
    <source>
        <strain evidence="4">HyVt-483</strain>
    </source>
</reference>
<dbReference type="PIRSF" id="PIRSF004919">
    <property type="entry name" value="TldD"/>
    <property type="match status" value="1"/>
</dbReference>
<feature type="domain" description="Metalloprotease TldD/E central" evidence="3">
    <location>
        <begin position="110"/>
        <end position="217"/>
    </location>
</feature>
<dbReference type="InterPro" id="IPR036059">
    <property type="entry name" value="TldD/PmbA_sf"/>
</dbReference>
<sequence>MSSIPLPAGLERVLGVLSAGALYADLYFERTRDLILVLEGENLEQLSAGEDMGVGLRRIEPTYYTRYAFSNQLETGVLLDLARGLRQGEEDGGVRPGPPRRESLSPKVPFGERDLAWKVELVKRAARAASGLSPEIRQVRVVYRETEKDMVILTSEGTWVEETRPYFLLAVQVVAAREGELQQGYEPVGGTVGLELLEEDPPEEVARRAAERALLMLSARRAPGGRLPVVLSSSAGGTMIHEAVGHGLEADHAEEGFSVYSGRLGEEVASPLVTVIDDPTLPGRRGSYVFDDEGVPAERVVLIEKGVLKTYLYDRATALKFGRRPNGHGRRESYRHRPLPRMANTYIAPGPHDPREIIRSVPYGLLVKKMGGGEVNPVTGDFVFEVTEGYLIQDGEVGEPVRGATLVGNGPEVLRTIDMVGNDLGFGIGTCGKDGQGVPVSDAQPTLRIPELVVGGEVQ</sequence>